<sequence length="71" mass="8035">MAGKLVEEEDIPQHPYLQAVVKETLRLYPSVPINIRECCQSCKIGGYDVPQETTVAINLFAINYERHSSVE</sequence>
<evidence type="ECO:0000256" key="3">
    <source>
        <dbReference type="ARBA" id="ARBA00022692"/>
    </source>
</evidence>
<protein>
    <recommendedName>
        <fullName evidence="9">Cytochrome P450</fullName>
    </recommendedName>
</protein>
<keyword evidence="4" id="KW-0479">Metal-binding</keyword>
<dbReference type="InterPro" id="IPR036396">
    <property type="entry name" value="Cyt_P450_sf"/>
</dbReference>
<dbReference type="GO" id="GO:0020037">
    <property type="term" value="F:heme binding"/>
    <property type="evidence" value="ECO:0007669"/>
    <property type="project" value="InterPro"/>
</dbReference>
<evidence type="ECO:0000256" key="1">
    <source>
        <dbReference type="ARBA" id="ARBA00001971"/>
    </source>
</evidence>
<accession>A0A0A0LD31</accession>
<dbReference type="Pfam" id="PF00067">
    <property type="entry name" value="p450"/>
    <property type="match status" value="1"/>
</dbReference>
<reference evidence="7 8" key="4">
    <citation type="journal article" date="2011" name="BMC Genomics">
        <title>RNA-Seq improves annotation of protein-coding genes in the cucumber genome.</title>
        <authorList>
            <person name="Li Z."/>
            <person name="Zhang Z."/>
            <person name="Yan P."/>
            <person name="Huang S."/>
            <person name="Fei Z."/>
            <person name="Lin K."/>
        </authorList>
    </citation>
    <scope>NUCLEOTIDE SEQUENCE [LARGE SCALE GENOMIC DNA]</scope>
    <source>
        <strain evidence="8">cv. 9930</strain>
    </source>
</reference>
<evidence type="ECO:0008006" key="9">
    <source>
        <dbReference type="Google" id="ProtNLM"/>
    </source>
</evidence>
<keyword evidence="5" id="KW-1133">Transmembrane helix</keyword>
<reference evidence="7 8" key="1">
    <citation type="journal article" date="2009" name="Nat. Genet.">
        <title>The genome of the cucumber, Cucumis sativus L.</title>
        <authorList>
            <person name="Huang S."/>
            <person name="Li R."/>
            <person name="Zhang Z."/>
            <person name="Li L."/>
            <person name="Gu X."/>
            <person name="Fan W."/>
            <person name="Lucas W.J."/>
            <person name="Wang X."/>
            <person name="Xie B."/>
            <person name="Ni P."/>
            <person name="Ren Y."/>
            <person name="Zhu H."/>
            <person name="Li J."/>
            <person name="Lin K."/>
            <person name="Jin W."/>
            <person name="Fei Z."/>
            <person name="Li G."/>
            <person name="Staub J."/>
            <person name="Kilian A."/>
            <person name="van der Vossen E.A."/>
            <person name="Wu Y."/>
            <person name="Guo J."/>
            <person name="He J."/>
            <person name="Jia Z."/>
            <person name="Ren Y."/>
            <person name="Tian G."/>
            <person name="Lu Y."/>
            <person name="Ruan J."/>
            <person name="Qian W."/>
            <person name="Wang M."/>
            <person name="Huang Q."/>
            <person name="Li B."/>
            <person name="Xuan Z."/>
            <person name="Cao J."/>
            <person name="Asan"/>
            <person name="Wu Z."/>
            <person name="Zhang J."/>
            <person name="Cai Q."/>
            <person name="Bai Y."/>
            <person name="Zhao B."/>
            <person name="Han Y."/>
            <person name="Li Y."/>
            <person name="Li X."/>
            <person name="Wang S."/>
            <person name="Shi Q."/>
            <person name="Liu S."/>
            <person name="Cho W.K."/>
            <person name="Kim J.Y."/>
            <person name="Xu Y."/>
            <person name="Heller-Uszynska K."/>
            <person name="Miao H."/>
            <person name="Cheng Z."/>
            <person name="Zhang S."/>
            <person name="Wu J."/>
            <person name="Yang Y."/>
            <person name="Kang H."/>
            <person name="Li M."/>
            <person name="Liang H."/>
            <person name="Ren X."/>
            <person name="Shi Z."/>
            <person name="Wen M."/>
            <person name="Jian M."/>
            <person name="Yang H."/>
            <person name="Zhang G."/>
            <person name="Yang Z."/>
            <person name="Chen R."/>
            <person name="Liu S."/>
            <person name="Li J."/>
            <person name="Ma L."/>
            <person name="Liu H."/>
            <person name="Zhou Y."/>
            <person name="Zhao J."/>
            <person name="Fang X."/>
            <person name="Li G."/>
            <person name="Fang L."/>
            <person name="Li Y."/>
            <person name="Liu D."/>
            <person name="Zheng H."/>
            <person name="Zhang Y."/>
            <person name="Qin N."/>
            <person name="Li Z."/>
            <person name="Yang G."/>
            <person name="Yang S."/>
            <person name="Bolund L."/>
            <person name="Kristiansen K."/>
            <person name="Zheng H."/>
            <person name="Li S."/>
            <person name="Zhang X."/>
            <person name="Yang H."/>
            <person name="Wang J."/>
            <person name="Sun R."/>
            <person name="Zhang B."/>
            <person name="Jiang S."/>
            <person name="Wang J."/>
            <person name="Du Y."/>
            <person name="Li S."/>
        </authorList>
    </citation>
    <scope>NUCLEOTIDE SEQUENCE [LARGE SCALE GENOMIC DNA]</scope>
    <source>
        <strain evidence="8">cv. 9930</strain>
    </source>
</reference>
<dbReference type="SUPFAM" id="SSF48264">
    <property type="entry name" value="Cytochrome P450"/>
    <property type="match status" value="1"/>
</dbReference>
<dbReference type="InterPro" id="IPR001128">
    <property type="entry name" value="Cyt_P450"/>
</dbReference>
<name>A0A0A0LD31_CUCSA</name>
<dbReference type="GO" id="GO:0004497">
    <property type="term" value="F:monooxygenase activity"/>
    <property type="evidence" value="ECO:0007669"/>
    <property type="project" value="InterPro"/>
</dbReference>
<dbReference type="PANTHER" id="PTHR24298">
    <property type="entry name" value="FLAVONOID 3'-MONOOXYGENASE-RELATED"/>
    <property type="match status" value="1"/>
</dbReference>
<dbReference type="InterPro" id="IPR051103">
    <property type="entry name" value="Plant_metabolite_P450s"/>
</dbReference>
<dbReference type="GO" id="GO:0005506">
    <property type="term" value="F:iron ion binding"/>
    <property type="evidence" value="ECO:0007669"/>
    <property type="project" value="InterPro"/>
</dbReference>
<reference evidence="7 8" key="2">
    <citation type="journal article" date="2009" name="PLoS ONE">
        <title>An integrated genetic and cytogenetic map of the cucumber genome.</title>
        <authorList>
            <person name="Ren Y."/>
            <person name="Zhang Z."/>
            <person name="Liu J."/>
            <person name="Staub J.E."/>
            <person name="Han Y."/>
            <person name="Cheng Z."/>
            <person name="Li X."/>
            <person name="Lu J."/>
            <person name="Miao H."/>
            <person name="Kang H."/>
            <person name="Xie B."/>
            <person name="Gu X."/>
            <person name="Wang X."/>
            <person name="Du Y."/>
            <person name="Jin W."/>
            <person name="Huang S."/>
        </authorList>
    </citation>
    <scope>NUCLEOTIDE SEQUENCE [LARGE SCALE GENOMIC DNA]</scope>
    <source>
        <strain evidence="8">cv. 9930</strain>
    </source>
</reference>
<dbReference type="EMBL" id="CM002924">
    <property type="protein sequence ID" value="KGN58607.1"/>
    <property type="molecule type" value="Genomic_DNA"/>
</dbReference>
<evidence type="ECO:0000313" key="7">
    <source>
        <dbReference type="EMBL" id="KGN58607.1"/>
    </source>
</evidence>
<comment type="subcellular location">
    <subcellularLocation>
        <location evidence="2">Membrane</location>
        <topology evidence="2">Single-pass membrane protein</topology>
    </subcellularLocation>
</comment>
<organism evidence="7 8">
    <name type="scientific">Cucumis sativus</name>
    <name type="common">Cucumber</name>
    <dbReference type="NCBI Taxonomy" id="3659"/>
    <lineage>
        <taxon>Eukaryota</taxon>
        <taxon>Viridiplantae</taxon>
        <taxon>Streptophyta</taxon>
        <taxon>Embryophyta</taxon>
        <taxon>Tracheophyta</taxon>
        <taxon>Spermatophyta</taxon>
        <taxon>Magnoliopsida</taxon>
        <taxon>eudicotyledons</taxon>
        <taxon>Gunneridae</taxon>
        <taxon>Pentapetalae</taxon>
        <taxon>rosids</taxon>
        <taxon>fabids</taxon>
        <taxon>Cucurbitales</taxon>
        <taxon>Cucurbitaceae</taxon>
        <taxon>Benincaseae</taxon>
        <taxon>Cucumis</taxon>
    </lineage>
</organism>
<keyword evidence="6" id="KW-0472">Membrane</keyword>
<evidence type="ECO:0000256" key="2">
    <source>
        <dbReference type="ARBA" id="ARBA00004167"/>
    </source>
</evidence>
<dbReference type="PANTHER" id="PTHR24298:SF59">
    <property type="entry name" value="CYTOCHROME P450, FAMILY 705, SUBFAMILY A, POLYPEPTIDE 25-RELATED"/>
    <property type="match status" value="1"/>
</dbReference>
<dbReference type="Proteomes" id="UP000029981">
    <property type="component" value="Chromosome 3"/>
</dbReference>
<dbReference type="GO" id="GO:0016705">
    <property type="term" value="F:oxidoreductase activity, acting on paired donors, with incorporation or reduction of molecular oxygen"/>
    <property type="evidence" value="ECO:0007669"/>
    <property type="project" value="InterPro"/>
</dbReference>
<evidence type="ECO:0000256" key="5">
    <source>
        <dbReference type="ARBA" id="ARBA00022989"/>
    </source>
</evidence>
<evidence type="ECO:0000256" key="4">
    <source>
        <dbReference type="ARBA" id="ARBA00022723"/>
    </source>
</evidence>
<dbReference type="GO" id="GO:0016020">
    <property type="term" value="C:membrane"/>
    <property type="evidence" value="ECO:0007669"/>
    <property type="project" value="UniProtKB-SubCell"/>
</dbReference>
<evidence type="ECO:0000313" key="8">
    <source>
        <dbReference type="Proteomes" id="UP000029981"/>
    </source>
</evidence>
<dbReference type="AlphaFoldDB" id="A0A0A0LD31"/>
<keyword evidence="3" id="KW-0812">Transmembrane</keyword>
<dbReference type="Gene3D" id="1.10.630.10">
    <property type="entry name" value="Cytochrome P450"/>
    <property type="match status" value="1"/>
</dbReference>
<gene>
    <name evidence="7" type="ORF">Csa_3G698480</name>
</gene>
<dbReference type="Gramene" id="KGN58607">
    <property type="protein sequence ID" value="KGN58607"/>
    <property type="gene ID" value="Csa_3G698480"/>
</dbReference>
<proteinExistence type="predicted"/>
<comment type="cofactor">
    <cofactor evidence="1">
        <name>heme</name>
        <dbReference type="ChEBI" id="CHEBI:30413"/>
    </cofactor>
</comment>
<reference evidence="7 8" key="3">
    <citation type="journal article" date="2010" name="BMC Genomics">
        <title>Transcriptome sequencing and comparative analysis of cucumber flowers with different sex types.</title>
        <authorList>
            <person name="Guo S."/>
            <person name="Zheng Y."/>
            <person name="Joung J.G."/>
            <person name="Liu S."/>
            <person name="Zhang Z."/>
            <person name="Crasta O.R."/>
            <person name="Sobral B.W."/>
            <person name="Xu Y."/>
            <person name="Huang S."/>
            <person name="Fei Z."/>
        </authorList>
    </citation>
    <scope>NUCLEOTIDE SEQUENCE [LARGE SCALE GENOMIC DNA]</scope>
    <source>
        <strain evidence="8">cv. 9930</strain>
    </source>
</reference>
<evidence type="ECO:0000256" key="6">
    <source>
        <dbReference type="ARBA" id="ARBA00023136"/>
    </source>
</evidence>
<keyword evidence="8" id="KW-1185">Reference proteome</keyword>